<reference evidence="3" key="2">
    <citation type="journal article" date="2019" name="Mol. Plant Microbe Interact.">
        <title>Genome sequence resources for four phytopathogenic fungi from the Colletotrichum orbiculare species complex.</title>
        <authorList>
            <person name="Gan P."/>
            <person name="Tsushima A."/>
            <person name="Narusaka M."/>
            <person name="Narusaka Y."/>
            <person name="Takano Y."/>
            <person name="Kubo Y."/>
            <person name="Shirasu K."/>
        </authorList>
    </citation>
    <scope>GENOME REANNOTATION</scope>
    <source>
        <strain evidence="3">104-T / ATCC 96160 / CBS 514.97 / LARS 414 / MAFF 240422</strain>
    </source>
</reference>
<dbReference type="EMBL" id="AMCV02000001">
    <property type="protein sequence ID" value="TDZ25875.1"/>
    <property type="molecule type" value="Genomic_DNA"/>
</dbReference>
<feature type="region of interest" description="Disordered" evidence="1">
    <location>
        <begin position="738"/>
        <end position="772"/>
    </location>
</feature>
<evidence type="ECO:0000313" key="3">
    <source>
        <dbReference type="Proteomes" id="UP000014480"/>
    </source>
</evidence>
<evidence type="ECO:0000256" key="1">
    <source>
        <dbReference type="SAM" id="MobiDB-lite"/>
    </source>
</evidence>
<feature type="compositionally biased region" description="Basic residues" evidence="1">
    <location>
        <begin position="810"/>
        <end position="820"/>
    </location>
</feature>
<evidence type="ECO:0000313" key="2">
    <source>
        <dbReference type="EMBL" id="TDZ25875.1"/>
    </source>
</evidence>
<dbReference type="Proteomes" id="UP000014480">
    <property type="component" value="Unassembled WGS sequence"/>
</dbReference>
<feature type="region of interest" description="Disordered" evidence="1">
    <location>
        <begin position="799"/>
        <end position="1008"/>
    </location>
</feature>
<name>A0A484G8T9_COLOR</name>
<gene>
    <name evidence="2" type="ORF">Cob_v000283</name>
</gene>
<proteinExistence type="predicted"/>
<protein>
    <submittedName>
        <fullName evidence="2">Uncharacterized protein</fullName>
    </submittedName>
</protein>
<dbReference type="OrthoDB" id="5427134at2759"/>
<accession>A0A484G8T9</accession>
<feature type="compositionally biased region" description="Polar residues" evidence="1">
    <location>
        <begin position="968"/>
        <end position="983"/>
    </location>
</feature>
<keyword evidence="3" id="KW-1185">Reference proteome</keyword>
<reference evidence="3" key="1">
    <citation type="journal article" date="2013" name="New Phytol.">
        <title>Comparative genomic and transcriptomic analyses reveal the hemibiotrophic stage shift of Colletotrichum fungi.</title>
        <authorList>
            <person name="Gan P."/>
            <person name="Ikeda K."/>
            <person name="Irieda H."/>
            <person name="Narusaka M."/>
            <person name="O'Connell R.J."/>
            <person name="Narusaka Y."/>
            <person name="Takano Y."/>
            <person name="Kubo Y."/>
            <person name="Shirasu K."/>
        </authorList>
    </citation>
    <scope>NUCLEOTIDE SEQUENCE [LARGE SCALE GENOMIC DNA]</scope>
    <source>
        <strain evidence="3">104-T / ATCC 96160 / CBS 514.97 / LARS 414 / MAFF 240422</strain>
    </source>
</reference>
<dbReference type="STRING" id="1213857.A0A484G8T9"/>
<dbReference type="AlphaFoldDB" id="A0A484G8T9"/>
<comment type="caution">
    <text evidence="2">The sequence shown here is derived from an EMBL/GenBank/DDBJ whole genome shotgun (WGS) entry which is preliminary data.</text>
</comment>
<feature type="compositionally biased region" description="Polar residues" evidence="1">
    <location>
        <begin position="738"/>
        <end position="752"/>
    </location>
</feature>
<feature type="compositionally biased region" description="Basic and acidic residues" evidence="1">
    <location>
        <begin position="996"/>
        <end position="1008"/>
    </location>
</feature>
<sequence>MAVAGARLNEYINIITSHATISPSCHVLAPMAATPFDPPLPGSSFFDIYTDGAPQRLPVSLPGGGCNYVDLTPGANGAKCGCRRFWSRFAAGRAYADNLGSDNSVWCMCSHHACYHDDGRAGSEVPASTPAPVATPTTATAPALMSVAHIPGQENEKPRMSREPLSPVQMPETSFRMPAGFTPPMEFMNLDAAMVMSPNKPEDPRIRQLDQASQRPESTLQDTLSWGEFIQSQSGNTTTLPPIPAQCLLPSQPSSTASSSQARYLRPFAGRGLDTLSGVTSGLKSLRKDRPQDIRTSHPQLECQVAMQDTCATNANDDRGAETPKAQSPKVLEKVDALFAGPSRETFRHLSDTVQGHEGRLEKLENVSFSAAGHDECHEKHDATDLRVVDLEARVEEVEKHINDSSSHGAGRRFGRQDLDESTNSVVSVATSTTTRAAHSHEALTQIEALRSQLLQLQSQLPSVARPWELEVVFLPFPLKRVWQELQDFKADVHFSLDEWTQLPSTLSAATMRAQSPFCAEWADPGHDHEWLMAKACGPSSIVDKRLRSRGLVRTISVKGPDARSVQAAMHTAFSDIFDELCAGTPSPSRRRSLDGKTGRFFGLQQPWVPLRKIHKDSRLRFLTPAEMVTPASWDVSFLHSVIMRSSEPRLFITQPEAYLQDMQAFEYGWSWQRLREMSRIYPDSQETQEVPEADAREDYWAWNDHLDVVPSAQSSLSIRQARQRVSASPFVHHLTMQSSMRSSSPMVTRGQTPARDRKGSKPPYIRTTSMPPAVSAQFSPAQFKRRVSSFGQHKIVAQTRSSPPVRAAVQKRRRTRSPSRPRNTPRWTISPSPVPGMIAVDPTGRGITPLYYATPYSNAPFTETRTRVSGGVADDSNADDDDARDGEDHDPEYGSTNPYEDEEEDSEPSMELIAHEPPPRQGDSSYSRQAQLPEDEPWPGIEDQDRMSDGENIDPLFSPTGEEDVQSDVSSQPSEYPSTQRGWQVPDAEDAMGFRIHEDNDRAQGWH</sequence>
<feature type="compositionally biased region" description="Acidic residues" evidence="1">
    <location>
        <begin position="877"/>
        <end position="891"/>
    </location>
</feature>
<organism evidence="2 3">
    <name type="scientific">Colletotrichum orbiculare (strain 104-T / ATCC 96160 / CBS 514.97 / LARS 414 / MAFF 240422)</name>
    <name type="common">Cucumber anthracnose fungus</name>
    <name type="synonym">Colletotrichum lagenarium</name>
    <dbReference type="NCBI Taxonomy" id="1213857"/>
    <lineage>
        <taxon>Eukaryota</taxon>
        <taxon>Fungi</taxon>
        <taxon>Dikarya</taxon>
        <taxon>Ascomycota</taxon>
        <taxon>Pezizomycotina</taxon>
        <taxon>Sordariomycetes</taxon>
        <taxon>Hypocreomycetidae</taxon>
        <taxon>Glomerellales</taxon>
        <taxon>Glomerellaceae</taxon>
        <taxon>Colletotrichum</taxon>
        <taxon>Colletotrichum orbiculare species complex</taxon>
    </lineage>
</organism>
<feature type="compositionally biased region" description="Acidic residues" evidence="1">
    <location>
        <begin position="900"/>
        <end position="909"/>
    </location>
</feature>